<dbReference type="InterPro" id="IPR006949">
    <property type="entry name" value="Barrel_Baseplate_J-like"/>
</dbReference>
<feature type="region of interest" description="Disordered" evidence="1">
    <location>
        <begin position="142"/>
        <end position="192"/>
    </location>
</feature>
<dbReference type="PANTHER" id="PTHR37829:SF3">
    <property type="entry name" value="PROTEIN JAYE-RELATED"/>
    <property type="match status" value="1"/>
</dbReference>
<organism evidence="3 4">
    <name type="scientific">Halorubrum halodurans</name>
    <dbReference type="NCBI Taxonomy" id="1383851"/>
    <lineage>
        <taxon>Archaea</taxon>
        <taxon>Methanobacteriati</taxon>
        <taxon>Methanobacteriota</taxon>
        <taxon>Stenosarchaea group</taxon>
        <taxon>Halobacteria</taxon>
        <taxon>Halobacteriales</taxon>
        <taxon>Haloferacaceae</taxon>
        <taxon>Halorubrum</taxon>
    </lineage>
</organism>
<keyword evidence="4" id="KW-1185">Reference proteome</keyword>
<dbReference type="EMBL" id="NHPJ01000110">
    <property type="protein sequence ID" value="OYR54917.1"/>
    <property type="molecule type" value="Genomic_DNA"/>
</dbReference>
<evidence type="ECO:0000313" key="3">
    <source>
        <dbReference type="EMBL" id="OYR54917.1"/>
    </source>
</evidence>
<accession>A0A256IFM3</accession>
<feature type="compositionally biased region" description="Polar residues" evidence="1">
    <location>
        <begin position="156"/>
        <end position="169"/>
    </location>
</feature>
<dbReference type="Proteomes" id="UP000216308">
    <property type="component" value="Unassembled WGS sequence"/>
</dbReference>
<sequence length="407" mass="42766">MTMEDGRFVPDAEDEVLEVLMNNARDVFGPDLNDDEEAVIRLIYIPVSRLLAESQSELRTVLDSAQLEFAQGKALELLTALIGVRRRPATRAIGEVTFSRETAATVSYTIPRGTRVQTDAVDPVRFETTEAVTLPADQTSVSGVPVRASEPGVSANVGSNTLTVMTNPPTGVEAVTNPDQTDGGTDAEEDDDLRARAKDELSDGMRGTARGIRNQLVKMPTVKSVSLFINDGEQTDAAGIPSQHTECVVEGGDDQDVGQTIFDSKGAGDGTHGGAHGTSVTVEVDIGNGQTHPVSFSRPNVVQIFVDMELSTNDEYGGDDSVRDAIVQYIGGTITSGADDDGELRVGDDVIYTKILSAVLSVNGIDDVPALRVGKAASPDGVSNVAVADTEVATSDATDGSITITAV</sequence>
<proteinExistence type="predicted"/>
<comment type="caution">
    <text evidence="3">The sequence shown here is derived from an EMBL/GenBank/DDBJ whole genome shotgun (WGS) entry which is preliminary data.</text>
</comment>
<dbReference type="Pfam" id="PF04865">
    <property type="entry name" value="Baseplate_J"/>
    <property type="match status" value="1"/>
</dbReference>
<dbReference type="InterPro" id="IPR052399">
    <property type="entry name" value="Phage_Baseplate_Assmbl_Protein"/>
</dbReference>
<feature type="domain" description="Baseplate protein J-like barrel" evidence="2">
    <location>
        <begin position="96"/>
        <end position="184"/>
    </location>
</feature>
<protein>
    <submittedName>
        <fullName evidence="3">Baseplate J family protein</fullName>
    </submittedName>
</protein>
<reference evidence="3 4" key="1">
    <citation type="journal article" date="2014" name="Front. Microbiol.">
        <title>Population and genomic analysis of the genus Halorubrum.</title>
        <authorList>
            <person name="Fullmer M.S."/>
            <person name="Soucy S.M."/>
            <person name="Swithers K.S."/>
            <person name="Makkay A.M."/>
            <person name="Wheeler R."/>
            <person name="Ventosa A."/>
            <person name="Gogarten J.P."/>
            <person name="Papke R.T."/>
        </authorList>
    </citation>
    <scope>NUCLEOTIDE SEQUENCE [LARGE SCALE GENOMIC DNA]</scope>
    <source>
        <strain evidence="3 4">Cb34</strain>
    </source>
</reference>
<evidence type="ECO:0000256" key="1">
    <source>
        <dbReference type="SAM" id="MobiDB-lite"/>
    </source>
</evidence>
<evidence type="ECO:0000259" key="2">
    <source>
        <dbReference type="Pfam" id="PF04865"/>
    </source>
</evidence>
<dbReference type="AlphaFoldDB" id="A0A256IFM3"/>
<evidence type="ECO:0000313" key="4">
    <source>
        <dbReference type="Proteomes" id="UP000216308"/>
    </source>
</evidence>
<gene>
    <name evidence="3" type="ORF">DJ70_12875</name>
</gene>
<dbReference type="PANTHER" id="PTHR37829">
    <property type="entry name" value="PHAGE-LIKE ELEMENT PBSX PROTEIN XKDT"/>
    <property type="match status" value="1"/>
</dbReference>
<name>A0A256IFM3_9EURY</name>